<dbReference type="EMBL" id="QJJQ01000007">
    <property type="protein sequence ID" value="PXW86543.1"/>
    <property type="molecule type" value="Genomic_DNA"/>
</dbReference>
<organism evidence="7 8">
    <name type="scientific">Pseudogracilibacillus auburnensis</name>
    <dbReference type="NCBI Taxonomy" id="1494959"/>
    <lineage>
        <taxon>Bacteria</taxon>
        <taxon>Bacillati</taxon>
        <taxon>Bacillota</taxon>
        <taxon>Bacilli</taxon>
        <taxon>Bacillales</taxon>
        <taxon>Bacillaceae</taxon>
        <taxon>Pseudogracilibacillus</taxon>
    </lineage>
</organism>
<dbReference type="InterPro" id="IPR002571">
    <property type="entry name" value="HrcA"/>
</dbReference>
<evidence type="ECO:0000256" key="2">
    <source>
        <dbReference type="ARBA" id="ARBA00023015"/>
    </source>
</evidence>
<keyword evidence="1 5" id="KW-0678">Repressor</keyword>
<evidence type="ECO:0000256" key="1">
    <source>
        <dbReference type="ARBA" id="ARBA00022491"/>
    </source>
</evidence>
<dbReference type="PIRSF" id="PIRSF005485">
    <property type="entry name" value="HrcA"/>
    <property type="match status" value="1"/>
</dbReference>
<evidence type="ECO:0000256" key="4">
    <source>
        <dbReference type="ARBA" id="ARBA00023163"/>
    </source>
</evidence>
<dbReference type="Pfam" id="PF01628">
    <property type="entry name" value="HrcA"/>
    <property type="match status" value="1"/>
</dbReference>
<dbReference type="InterPro" id="IPR029016">
    <property type="entry name" value="GAF-like_dom_sf"/>
</dbReference>
<name>A0A2V3VWZ8_9BACI</name>
<dbReference type="Gene3D" id="1.10.10.10">
    <property type="entry name" value="Winged helix-like DNA-binding domain superfamily/Winged helix DNA-binding domain"/>
    <property type="match status" value="1"/>
</dbReference>
<protein>
    <recommendedName>
        <fullName evidence="5">Heat-inducible transcription repressor HrcA</fullName>
    </recommendedName>
</protein>
<dbReference type="Proteomes" id="UP000247978">
    <property type="component" value="Unassembled WGS sequence"/>
</dbReference>
<evidence type="ECO:0000313" key="8">
    <source>
        <dbReference type="Proteomes" id="UP000247978"/>
    </source>
</evidence>
<dbReference type="OrthoDB" id="9783139at2"/>
<dbReference type="Gene3D" id="3.30.390.60">
    <property type="entry name" value="Heat-inducible transcription repressor hrca homolog, domain 3"/>
    <property type="match status" value="1"/>
</dbReference>
<dbReference type="PANTHER" id="PTHR34824">
    <property type="entry name" value="HEAT-INDUCIBLE TRANSCRIPTION REPRESSOR HRCA"/>
    <property type="match status" value="1"/>
</dbReference>
<evidence type="ECO:0000313" key="7">
    <source>
        <dbReference type="EMBL" id="PXW86543.1"/>
    </source>
</evidence>
<keyword evidence="3 5" id="KW-0346">Stress response</keyword>
<dbReference type="SUPFAM" id="SSF55781">
    <property type="entry name" value="GAF domain-like"/>
    <property type="match status" value="1"/>
</dbReference>
<dbReference type="NCBIfam" id="TIGR00331">
    <property type="entry name" value="hrcA"/>
    <property type="match status" value="1"/>
</dbReference>
<proteinExistence type="inferred from homology"/>
<dbReference type="InterPro" id="IPR023120">
    <property type="entry name" value="WHTH_transcript_rep_HrcA_IDD"/>
</dbReference>
<evidence type="ECO:0000259" key="6">
    <source>
        <dbReference type="Pfam" id="PF01628"/>
    </source>
</evidence>
<dbReference type="InterPro" id="IPR021153">
    <property type="entry name" value="HrcA_C"/>
</dbReference>
<feature type="domain" description="Heat-inducible transcription repressor HrcA C-terminal" evidence="6">
    <location>
        <begin position="103"/>
        <end position="321"/>
    </location>
</feature>
<evidence type="ECO:0000256" key="3">
    <source>
        <dbReference type="ARBA" id="ARBA00023016"/>
    </source>
</evidence>
<reference evidence="7 8" key="1">
    <citation type="submission" date="2018-05" db="EMBL/GenBank/DDBJ databases">
        <title>Genomic Encyclopedia of Type Strains, Phase IV (KMG-IV): sequencing the most valuable type-strain genomes for metagenomic binning, comparative biology and taxonomic classification.</title>
        <authorList>
            <person name="Goeker M."/>
        </authorList>
    </citation>
    <scope>NUCLEOTIDE SEQUENCE [LARGE SCALE GENOMIC DNA]</scope>
    <source>
        <strain evidence="7 8">DSM 28556</strain>
    </source>
</reference>
<comment type="function">
    <text evidence="5">Negative regulator of class I heat shock genes (grpE-dnaK-dnaJ and groELS operons). Prevents heat-shock induction of these operons.</text>
</comment>
<dbReference type="PANTHER" id="PTHR34824:SF1">
    <property type="entry name" value="HEAT-INDUCIBLE TRANSCRIPTION REPRESSOR HRCA"/>
    <property type="match status" value="1"/>
</dbReference>
<dbReference type="Gene3D" id="3.30.450.40">
    <property type="match status" value="1"/>
</dbReference>
<dbReference type="AlphaFoldDB" id="A0A2V3VWZ8"/>
<gene>
    <name evidence="5" type="primary">hrcA</name>
    <name evidence="7" type="ORF">DFR56_10762</name>
</gene>
<dbReference type="InterPro" id="IPR036390">
    <property type="entry name" value="WH_DNA-bd_sf"/>
</dbReference>
<accession>A0A2V3VWZ8</accession>
<keyword evidence="4 5" id="KW-0804">Transcription</keyword>
<dbReference type="GO" id="GO:0003677">
    <property type="term" value="F:DNA binding"/>
    <property type="evidence" value="ECO:0007669"/>
    <property type="project" value="InterPro"/>
</dbReference>
<dbReference type="RefSeq" id="WP_110395450.1">
    <property type="nucleotide sequence ID" value="NZ_JADIJL010000012.1"/>
</dbReference>
<dbReference type="InterPro" id="IPR036388">
    <property type="entry name" value="WH-like_DNA-bd_sf"/>
</dbReference>
<evidence type="ECO:0000256" key="5">
    <source>
        <dbReference type="HAMAP-Rule" id="MF_00081"/>
    </source>
</evidence>
<sequence>MLTDRQLLILQTIIDDFIATAYPIGSRALSKNKSINLSAATIRNVMADLEEMELLEKTHSSSGRIPSEKGYRYYVDHVISPTFKGKEINIIKHIIQDNMVELEQVVQLSAEVLSQLTNYTAIILGPNEVDATLKQIQIITLTSQTAVAILVTSTGHVEHKSFSIPKGMDIRELEKMVNILNDRLIGVPIMQLPYTLQTEVYELMKKHIKDFELMYEYIQSVIRYDEQAKLYVGGQSNILMQPEFKDVDKIYEFYSMLENEAEIIKLLASHEDGIQVTIGNENKMEAIKNFSLITSSYKLGGNQLGTIALLGPTRMEYRKVITILQALSNEMTDILYVTYKQMK</sequence>
<comment type="similarity">
    <text evidence="5">Belongs to the HrcA family.</text>
</comment>
<keyword evidence="8" id="KW-1185">Reference proteome</keyword>
<dbReference type="GO" id="GO:0045892">
    <property type="term" value="P:negative regulation of DNA-templated transcription"/>
    <property type="evidence" value="ECO:0007669"/>
    <property type="project" value="UniProtKB-UniRule"/>
</dbReference>
<dbReference type="HAMAP" id="MF_00081">
    <property type="entry name" value="HrcA"/>
    <property type="match status" value="1"/>
</dbReference>
<keyword evidence="2 5" id="KW-0805">Transcription regulation</keyword>
<dbReference type="SUPFAM" id="SSF46785">
    <property type="entry name" value="Winged helix' DNA-binding domain"/>
    <property type="match status" value="1"/>
</dbReference>
<comment type="caution">
    <text evidence="7">The sequence shown here is derived from an EMBL/GenBank/DDBJ whole genome shotgun (WGS) entry which is preliminary data.</text>
</comment>